<evidence type="ECO:0000256" key="1">
    <source>
        <dbReference type="ARBA" id="ARBA00022801"/>
    </source>
</evidence>
<reference evidence="4 5" key="1">
    <citation type="submission" date="2016-03" db="EMBL/GenBank/DDBJ databases">
        <title>Draft genome sequence of Gluconobacter cerinus strain CECT 9110.</title>
        <authorList>
            <person name="Sainz F."/>
            <person name="Mas A."/>
            <person name="Torija M.J."/>
        </authorList>
    </citation>
    <scope>NUCLEOTIDE SEQUENCE [LARGE SCALE GENOMIC DNA]</scope>
    <source>
        <strain evidence="4 5">CECT 9110</strain>
    </source>
</reference>
<accession>A0A1B6VK07</accession>
<feature type="binding site" evidence="2">
    <location>
        <position position="199"/>
    </location>
    <ligand>
        <name>Mn(2+)</name>
        <dbReference type="ChEBI" id="CHEBI:29035"/>
        <label>2</label>
    </ligand>
</feature>
<keyword evidence="2" id="KW-0479">Metal-binding</keyword>
<dbReference type="Gene3D" id="3.40.630.10">
    <property type="entry name" value="Zn peptidases"/>
    <property type="match status" value="2"/>
</dbReference>
<name>A0A1B6VK07_9PROT</name>
<feature type="binding site" evidence="2">
    <location>
        <position position="139"/>
    </location>
    <ligand>
        <name>Mn(2+)</name>
        <dbReference type="ChEBI" id="CHEBI:29035"/>
        <label>2</label>
    </ligand>
</feature>
<feature type="binding site" evidence="2">
    <location>
        <position position="394"/>
    </location>
    <ligand>
        <name>Mn(2+)</name>
        <dbReference type="ChEBI" id="CHEBI:29035"/>
        <label>2</label>
    </ligand>
</feature>
<proteinExistence type="predicted"/>
<keyword evidence="1 4" id="KW-0378">Hydrolase</keyword>
<dbReference type="PANTHER" id="PTHR30575">
    <property type="entry name" value="PEPTIDASE M20"/>
    <property type="match status" value="1"/>
</dbReference>
<keyword evidence="2" id="KW-0464">Manganese</keyword>
<feature type="domain" description="Peptidase M20 dimerisation" evidence="3">
    <location>
        <begin position="222"/>
        <end position="310"/>
    </location>
</feature>
<dbReference type="GO" id="GO:0046872">
    <property type="term" value="F:metal ion binding"/>
    <property type="evidence" value="ECO:0007669"/>
    <property type="project" value="UniProtKB-KW"/>
</dbReference>
<evidence type="ECO:0000313" key="4">
    <source>
        <dbReference type="EMBL" id="OAJ67546.1"/>
    </source>
</evidence>
<dbReference type="PATRIC" id="fig|38307.3.peg.1635"/>
<dbReference type="GO" id="GO:0071713">
    <property type="term" value="F:para-aminobenzoyl-glutamate hydrolase activity"/>
    <property type="evidence" value="ECO:0007669"/>
    <property type="project" value="TreeGrafter"/>
</dbReference>
<comment type="caution">
    <text evidence="4">The sequence shown here is derived from an EMBL/GenBank/DDBJ whole genome shotgun (WGS) entry which is preliminary data.</text>
</comment>
<dbReference type="SUPFAM" id="SSF53187">
    <property type="entry name" value="Zn-dependent exopeptidases"/>
    <property type="match status" value="1"/>
</dbReference>
<protein>
    <submittedName>
        <fullName evidence="4">Amidohydrolase</fullName>
    </submittedName>
</protein>
<dbReference type="PIRSF" id="PIRSF005962">
    <property type="entry name" value="Pept_M20D_amidohydro"/>
    <property type="match status" value="1"/>
</dbReference>
<comment type="cofactor">
    <cofactor evidence="2">
        <name>Mn(2+)</name>
        <dbReference type="ChEBI" id="CHEBI:29035"/>
    </cofactor>
    <text evidence="2">The Mn(2+) ion enhances activity.</text>
</comment>
<organism evidence="4 5">
    <name type="scientific">Gluconobacter cerinus</name>
    <dbReference type="NCBI Taxonomy" id="38307"/>
    <lineage>
        <taxon>Bacteria</taxon>
        <taxon>Pseudomonadati</taxon>
        <taxon>Pseudomonadota</taxon>
        <taxon>Alphaproteobacteria</taxon>
        <taxon>Acetobacterales</taxon>
        <taxon>Acetobacteraceae</taxon>
        <taxon>Gluconobacter</taxon>
    </lineage>
</organism>
<dbReference type="GO" id="GO:0005737">
    <property type="term" value="C:cytoplasm"/>
    <property type="evidence" value="ECO:0007669"/>
    <property type="project" value="TreeGrafter"/>
</dbReference>
<dbReference type="RefSeq" id="WP_064274333.1">
    <property type="nucleotide sequence ID" value="NZ_LUTU01000007.1"/>
</dbReference>
<feature type="binding site" evidence="2">
    <location>
        <position position="175"/>
    </location>
    <ligand>
        <name>Mn(2+)</name>
        <dbReference type="ChEBI" id="CHEBI:29035"/>
        <label>2</label>
    </ligand>
</feature>
<dbReference type="OrthoDB" id="9777385at2"/>
<dbReference type="InterPro" id="IPR011650">
    <property type="entry name" value="Peptidase_M20_dimer"/>
</dbReference>
<evidence type="ECO:0000259" key="3">
    <source>
        <dbReference type="Pfam" id="PF07687"/>
    </source>
</evidence>
<dbReference type="InterPro" id="IPR052030">
    <property type="entry name" value="Peptidase_M20/M20A_hydrolases"/>
</dbReference>
<dbReference type="GO" id="GO:0016805">
    <property type="term" value="F:dipeptidase activity"/>
    <property type="evidence" value="ECO:0007669"/>
    <property type="project" value="TreeGrafter"/>
</dbReference>
<dbReference type="InterPro" id="IPR036264">
    <property type="entry name" value="Bact_exopeptidase_dim_dom"/>
</dbReference>
<dbReference type="PANTHER" id="PTHR30575:SF3">
    <property type="entry name" value="PEPTIDASE M20 DIMERISATION DOMAIN-CONTAINING PROTEIN"/>
    <property type="match status" value="1"/>
</dbReference>
<gene>
    <name evidence="4" type="ORF">A0123_01587</name>
</gene>
<evidence type="ECO:0000256" key="2">
    <source>
        <dbReference type="PIRSR" id="PIRSR005962-1"/>
    </source>
</evidence>
<evidence type="ECO:0000313" key="5">
    <source>
        <dbReference type="Proteomes" id="UP000077786"/>
    </source>
</evidence>
<dbReference type="InterPro" id="IPR002933">
    <property type="entry name" value="Peptidase_M20"/>
</dbReference>
<dbReference type="Proteomes" id="UP000077786">
    <property type="component" value="Unassembled WGS sequence"/>
</dbReference>
<dbReference type="AlphaFoldDB" id="A0A1B6VK07"/>
<dbReference type="NCBIfam" id="TIGR01891">
    <property type="entry name" value="amidohydrolases"/>
    <property type="match status" value="1"/>
</dbReference>
<dbReference type="EMBL" id="LUTU01000007">
    <property type="protein sequence ID" value="OAJ67546.1"/>
    <property type="molecule type" value="Genomic_DNA"/>
</dbReference>
<feature type="binding site" evidence="2">
    <location>
        <position position="141"/>
    </location>
    <ligand>
        <name>Mn(2+)</name>
        <dbReference type="ChEBI" id="CHEBI:29035"/>
        <label>2</label>
    </ligand>
</feature>
<dbReference type="Pfam" id="PF01546">
    <property type="entry name" value="Peptidase_M20"/>
    <property type="match status" value="1"/>
</dbReference>
<sequence>MTFPYEVTAMRRDLHSFPEAAFLEYRTASIVAARLTELGYSVRVGPEIMCMDDVCGLPSQEDIHSAQSAALANGAAAYWLEKMPNGQTAVCGEIQRGEGPVLALRFDMDALPVHESASGNHRPVVDGFASKCEGRMHACGHDGHTAVGLALAEKLSHPDAEWKGTLRLIFQPAEEGGRGAQPIVSSGLLDDVDIFLATHVGCQLPSGQIALTADGFLWAEKWNVTFTGQAAHAAMCPEEGRNALLAAAIAIPGLYALPRDGQSDTRINVGLLQAGRTRNVIADHAYLELELRASTHEGLARLTASARRTLQGAALTQGVDATIDVYGTAISAASDPDVMERLRDAVCFTNGGSIVQSWPIGGGDDATFMMQRVQDRGGKAGYCLFGSDIAAPHHASLFDFDETVLQTAVMVLSRFVELSS</sequence>
<dbReference type="Pfam" id="PF07687">
    <property type="entry name" value="M20_dimer"/>
    <property type="match status" value="1"/>
</dbReference>
<dbReference type="InterPro" id="IPR017439">
    <property type="entry name" value="Amidohydrolase"/>
</dbReference>
<dbReference type="GO" id="GO:0046657">
    <property type="term" value="P:folic acid catabolic process"/>
    <property type="evidence" value="ECO:0007669"/>
    <property type="project" value="TreeGrafter"/>
</dbReference>
<dbReference type="SUPFAM" id="SSF55031">
    <property type="entry name" value="Bacterial exopeptidase dimerisation domain"/>
    <property type="match status" value="1"/>
</dbReference>